<sequence>MTNPTTIIKSRHMKELPVPDAYTALAAINGINAPIRQWQSRDYLAALYHDRNGHTRLSINRIQRDKRTNEWKDGITWDELQRIKQETLGNVWAVEIYPPEPDLVNIHNIRHLWILPQPPTYAWHNKEQA</sequence>
<name>A0A086ZTU2_9BIFI</name>
<organism evidence="2 3">
    <name type="scientific">Bifidobacterium biavatii DSM 23969</name>
    <dbReference type="NCBI Taxonomy" id="1437608"/>
    <lineage>
        <taxon>Bacteria</taxon>
        <taxon>Bacillati</taxon>
        <taxon>Actinomycetota</taxon>
        <taxon>Actinomycetes</taxon>
        <taxon>Bifidobacteriales</taxon>
        <taxon>Bifidobacteriaceae</taxon>
        <taxon>Bifidobacterium</taxon>
    </lineage>
</organism>
<dbReference type="OrthoDB" id="2087742at2"/>
<dbReference type="STRING" id="1437608.GCA_000771645_02151"/>
<evidence type="ECO:0000313" key="3">
    <source>
        <dbReference type="Proteomes" id="UP000029108"/>
    </source>
</evidence>
<dbReference type="RefSeq" id="WP_051923880.1">
    <property type="nucleotide sequence ID" value="NZ_JDUU01000040.1"/>
</dbReference>
<dbReference type="eggNOG" id="ENOG50318A6">
    <property type="taxonomic scope" value="Bacteria"/>
</dbReference>
<dbReference type="EMBL" id="JGYN01000019">
    <property type="protein sequence ID" value="KFI49942.1"/>
    <property type="molecule type" value="Genomic_DNA"/>
</dbReference>
<protein>
    <recommendedName>
        <fullName evidence="1">DUF7694 domain-containing protein</fullName>
    </recommendedName>
</protein>
<gene>
    <name evidence="2" type="ORF">BBIA_1864</name>
</gene>
<reference evidence="2 3" key="1">
    <citation type="submission" date="2014-03" db="EMBL/GenBank/DDBJ databases">
        <title>Genomics of Bifidobacteria.</title>
        <authorList>
            <person name="Ventura M."/>
            <person name="Milani C."/>
            <person name="Lugli G.A."/>
        </authorList>
    </citation>
    <scope>NUCLEOTIDE SEQUENCE [LARGE SCALE GENOMIC DNA]</scope>
    <source>
        <strain evidence="2 3">DSM 23969</strain>
    </source>
</reference>
<proteinExistence type="predicted"/>
<accession>A0A086ZTU2</accession>
<evidence type="ECO:0000313" key="2">
    <source>
        <dbReference type="EMBL" id="KFI49942.1"/>
    </source>
</evidence>
<dbReference type="Pfam" id="PF24746">
    <property type="entry name" value="DUF7694"/>
    <property type="match status" value="1"/>
</dbReference>
<keyword evidence="3" id="KW-1185">Reference proteome</keyword>
<dbReference type="Proteomes" id="UP000029108">
    <property type="component" value="Unassembled WGS sequence"/>
</dbReference>
<comment type="caution">
    <text evidence="2">The sequence shown here is derived from an EMBL/GenBank/DDBJ whole genome shotgun (WGS) entry which is preliminary data.</text>
</comment>
<dbReference type="AlphaFoldDB" id="A0A086ZTU2"/>
<feature type="domain" description="DUF7694" evidence="1">
    <location>
        <begin position="49"/>
        <end position="116"/>
    </location>
</feature>
<evidence type="ECO:0000259" key="1">
    <source>
        <dbReference type="Pfam" id="PF24746"/>
    </source>
</evidence>
<dbReference type="InterPro" id="IPR056111">
    <property type="entry name" value="DUF7694"/>
</dbReference>